<comment type="caution">
    <text evidence="1">The sequence shown here is derived from an EMBL/GenBank/DDBJ whole genome shotgun (WGS) entry which is preliminary data.</text>
</comment>
<evidence type="ECO:0000313" key="2">
    <source>
        <dbReference type="Proteomes" id="UP001418222"/>
    </source>
</evidence>
<accession>A0AAP0BWJ3</accession>
<gene>
    <name evidence="1" type="ORF">KSP39_PZI004712</name>
</gene>
<name>A0AAP0BWJ3_9ASPA</name>
<reference evidence="1 2" key="1">
    <citation type="journal article" date="2022" name="Nat. Plants">
        <title>Genomes of leafy and leafless Platanthera orchids illuminate the evolution of mycoheterotrophy.</title>
        <authorList>
            <person name="Li M.H."/>
            <person name="Liu K.W."/>
            <person name="Li Z."/>
            <person name="Lu H.C."/>
            <person name="Ye Q.L."/>
            <person name="Zhang D."/>
            <person name="Wang J.Y."/>
            <person name="Li Y.F."/>
            <person name="Zhong Z.M."/>
            <person name="Liu X."/>
            <person name="Yu X."/>
            <person name="Liu D.K."/>
            <person name="Tu X.D."/>
            <person name="Liu B."/>
            <person name="Hao Y."/>
            <person name="Liao X.Y."/>
            <person name="Jiang Y.T."/>
            <person name="Sun W.H."/>
            <person name="Chen J."/>
            <person name="Chen Y.Q."/>
            <person name="Ai Y."/>
            <person name="Zhai J.W."/>
            <person name="Wu S.S."/>
            <person name="Zhou Z."/>
            <person name="Hsiao Y.Y."/>
            <person name="Wu W.L."/>
            <person name="Chen Y.Y."/>
            <person name="Lin Y.F."/>
            <person name="Hsu J.L."/>
            <person name="Li C.Y."/>
            <person name="Wang Z.W."/>
            <person name="Zhao X."/>
            <person name="Zhong W.Y."/>
            <person name="Ma X.K."/>
            <person name="Ma L."/>
            <person name="Huang J."/>
            <person name="Chen G.Z."/>
            <person name="Huang M.Z."/>
            <person name="Huang L."/>
            <person name="Peng D.H."/>
            <person name="Luo Y.B."/>
            <person name="Zou S.Q."/>
            <person name="Chen S.P."/>
            <person name="Lan S."/>
            <person name="Tsai W.C."/>
            <person name="Van de Peer Y."/>
            <person name="Liu Z.J."/>
        </authorList>
    </citation>
    <scope>NUCLEOTIDE SEQUENCE [LARGE SCALE GENOMIC DNA]</scope>
    <source>
        <strain evidence="1">Lor287</strain>
    </source>
</reference>
<dbReference type="EMBL" id="JBBWWQ010000003">
    <property type="protein sequence ID" value="KAK8951885.1"/>
    <property type="molecule type" value="Genomic_DNA"/>
</dbReference>
<organism evidence="1 2">
    <name type="scientific">Platanthera zijinensis</name>
    <dbReference type="NCBI Taxonomy" id="2320716"/>
    <lineage>
        <taxon>Eukaryota</taxon>
        <taxon>Viridiplantae</taxon>
        <taxon>Streptophyta</taxon>
        <taxon>Embryophyta</taxon>
        <taxon>Tracheophyta</taxon>
        <taxon>Spermatophyta</taxon>
        <taxon>Magnoliopsida</taxon>
        <taxon>Liliopsida</taxon>
        <taxon>Asparagales</taxon>
        <taxon>Orchidaceae</taxon>
        <taxon>Orchidoideae</taxon>
        <taxon>Orchideae</taxon>
        <taxon>Orchidinae</taxon>
        <taxon>Platanthera</taxon>
    </lineage>
</organism>
<protein>
    <submittedName>
        <fullName evidence="1">Uncharacterized protein</fullName>
    </submittedName>
</protein>
<dbReference type="AlphaFoldDB" id="A0AAP0BWJ3"/>
<sequence>MRCLRRRAGLRPLLRRRGRTLHRLRCPHPLGKQTCRKLKHCRFSLQLRSRHGAGIESISL</sequence>
<keyword evidence="2" id="KW-1185">Reference proteome</keyword>
<dbReference type="Proteomes" id="UP001418222">
    <property type="component" value="Unassembled WGS sequence"/>
</dbReference>
<evidence type="ECO:0000313" key="1">
    <source>
        <dbReference type="EMBL" id="KAK8951885.1"/>
    </source>
</evidence>
<proteinExistence type="predicted"/>